<organism evidence="3 4">
    <name type="scientific">Polarella glacialis</name>
    <name type="common">Dinoflagellate</name>
    <dbReference type="NCBI Taxonomy" id="89957"/>
    <lineage>
        <taxon>Eukaryota</taxon>
        <taxon>Sar</taxon>
        <taxon>Alveolata</taxon>
        <taxon>Dinophyceae</taxon>
        <taxon>Suessiales</taxon>
        <taxon>Suessiaceae</taxon>
        <taxon>Polarella</taxon>
    </lineage>
</organism>
<feature type="region of interest" description="Disordered" evidence="2">
    <location>
        <begin position="61"/>
        <end position="85"/>
    </location>
</feature>
<evidence type="ECO:0000256" key="1">
    <source>
        <dbReference type="SAM" id="Coils"/>
    </source>
</evidence>
<dbReference type="EMBL" id="CAJNNV010028818">
    <property type="protein sequence ID" value="CAE8625847.1"/>
    <property type="molecule type" value="Genomic_DNA"/>
</dbReference>
<feature type="region of interest" description="Disordered" evidence="2">
    <location>
        <begin position="16"/>
        <end position="47"/>
    </location>
</feature>
<name>A0A813GFA3_POLGL</name>
<keyword evidence="1" id="KW-0175">Coiled coil</keyword>
<feature type="coiled-coil region" evidence="1">
    <location>
        <begin position="542"/>
        <end position="604"/>
    </location>
</feature>
<evidence type="ECO:0000313" key="4">
    <source>
        <dbReference type="Proteomes" id="UP000654075"/>
    </source>
</evidence>
<keyword evidence="4" id="KW-1185">Reference proteome</keyword>
<proteinExistence type="predicted"/>
<feature type="compositionally biased region" description="Low complexity" evidence="2">
    <location>
        <begin position="67"/>
        <end position="78"/>
    </location>
</feature>
<feature type="coiled-coil region" evidence="1">
    <location>
        <begin position="706"/>
        <end position="795"/>
    </location>
</feature>
<comment type="caution">
    <text evidence="3">The sequence shown here is derived from an EMBL/GenBank/DDBJ whole genome shotgun (WGS) entry which is preliminary data.</text>
</comment>
<feature type="region of interest" description="Disordered" evidence="2">
    <location>
        <begin position="448"/>
        <end position="469"/>
    </location>
</feature>
<dbReference type="Proteomes" id="UP000654075">
    <property type="component" value="Unassembled WGS sequence"/>
</dbReference>
<feature type="compositionally biased region" description="Basic and acidic residues" evidence="2">
    <location>
        <begin position="33"/>
        <end position="47"/>
    </location>
</feature>
<reference evidence="3" key="1">
    <citation type="submission" date="2021-02" db="EMBL/GenBank/DDBJ databases">
        <authorList>
            <person name="Dougan E. K."/>
            <person name="Rhodes N."/>
            <person name="Thang M."/>
            <person name="Chan C."/>
        </authorList>
    </citation>
    <scope>NUCLEOTIDE SEQUENCE</scope>
</reference>
<dbReference type="AlphaFoldDB" id="A0A813GFA3"/>
<sequence>MDPRIRIGSSVLGSPLFPLRAQPLHTGGSLSVDRPDNNHDRAPSHEECATDGLSTEAQEAHDQVQTDAPAPGDAPAFARQRSSSPWHFRIRSAEGSGGSTPVIGRSYAGARVLSGTRTASVVQAAARASYESALLAAVRRQIEVFEEKVGGQIARIQSQSDRTREGILARLEEKISAAESLQPKLDRRLAELGGNFKGLSDEMQTQIRRVDLMDDRLWEWRHQMEEELRHKYADFEQNVQKVTSGFRIMTASIEENQKRQQQRLQRIEADLGERFAIQEELCENLKDTCTRLEALEDHRMDDESMANGISRALVLSEPPADSSGGHRGSMNGVDDLAHTTLYKIVSQRVEDISERLDHTFQDSHDLHSRLASQEEQVKTLRTTFDTREDHLRVLVERVDRGDWDSKVERINQASQQDGKIRLEQSERLELLSRRVDFLEQAQEELSRSQDVLLQSQDEDPLRRGNAPGEISDDVAASLQACFERLAESETRIAALSTEFQVVSSETNLAPRVGALVAQLKDIVPKVIDHERAIRDLKASAGEDRLEEAVLQLRSEVSILRAEGIANVASKQAFAEKQDLQEATAAALQEELRELKGSQREQALQQQSEQLLLRVSVATEQLSQSIGCLKDLEQGLEDKLRNQRHGFEKEQQELSACLEGLRAELVSAVCSDTHTADRDRDTSKLASLFASVESLEETRLESRTKDEEDADRLKASLESQFQGLRDELRCVLRESLESQRGQLDTKASTGDSAKLQAALDGLKDELEGLKASNGSNSELQRMLESQRGELDSIKASTRDSVQLQAALDGFKDELEGLKASNGSNSELQRMLESQRGELDSIKASTRDSVQLQAALDGFKDELEGLKASNGSNSELQRMLESQRGELDSIKASTRDSVQLQAALDGFKDELEGLKASNGSNSELQRMLESQRGELDSIKASTRDSVQLQAALDGFKDELEGLKASNGSNSELQSILESQRGELDSIKASTGDSSKLQAALDSLKDELEGLKAACKSSSLMQLMLPLQSRHCNIGSRRFRVMLGTKSSARG</sequence>
<evidence type="ECO:0000313" key="3">
    <source>
        <dbReference type="EMBL" id="CAE8625847.1"/>
    </source>
</evidence>
<accession>A0A813GFA3</accession>
<dbReference type="OrthoDB" id="443588at2759"/>
<protein>
    <submittedName>
        <fullName evidence="3">Uncharacterized protein</fullName>
    </submittedName>
</protein>
<evidence type="ECO:0000256" key="2">
    <source>
        <dbReference type="SAM" id="MobiDB-lite"/>
    </source>
</evidence>
<gene>
    <name evidence="3" type="ORF">PGLA1383_LOCUS42827</name>
</gene>